<keyword evidence="3" id="KW-1185">Reference proteome</keyword>
<feature type="compositionally biased region" description="Basic and acidic residues" evidence="1">
    <location>
        <begin position="753"/>
        <end position="769"/>
    </location>
</feature>
<gene>
    <name evidence="2" type="ORF">AC579_9708</name>
</gene>
<dbReference type="EMBL" id="LFZO01000285">
    <property type="protein sequence ID" value="KXT10104.1"/>
    <property type="molecule type" value="Genomic_DNA"/>
</dbReference>
<dbReference type="Proteomes" id="UP000073492">
    <property type="component" value="Unassembled WGS sequence"/>
</dbReference>
<proteinExistence type="predicted"/>
<feature type="region of interest" description="Disordered" evidence="1">
    <location>
        <begin position="749"/>
        <end position="794"/>
    </location>
</feature>
<accession>A0A139I5Y8</accession>
<reference evidence="2 3" key="1">
    <citation type="submission" date="2015-07" db="EMBL/GenBank/DDBJ databases">
        <title>Comparative genomics of the Sigatoka disease complex on banana suggests a link between parallel evolutionary changes in Pseudocercospora fijiensis and Pseudocercospora eumusae and increased virulence on the banana host.</title>
        <authorList>
            <person name="Chang T.-C."/>
            <person name="Salvucci A."/>
            <person name="Crous P.W."/>
            <person name="Stergiopoulos I."/>
        </authorList>
    </citation>
    <scope>NUCLEOTIDE SEQUENCE [LARGE SCALE GENOMIC DNA]</scope>
    <source>
        <strain evidence="2 3">CBS 116634</strain>
    </source>
</reference>
<sequence>MDTKSSAVSKEELTNSERIRLAAQEGLEIQNEELQVWRMPSACVSDECWTCQLQFPDCKHQKSNNAHYKYAKSVSSQDARETIRAHVYSIKKDWARLCDLRKQWGNAILKRWSSCVRVQRQSILREAFPNIASHRWVHIDHWYNATWDECRDKEARKSLAVRQSILLPWLNIGDLRDDNMNLLALLHHRIFGNPQQWLAFDTEQIRFGRESGLLETNYGRECFSTRADTYGHPRPFKIDELHRGSIYGYPIAELVFEAQALLYSFLRKTVEIILRPEGAGEGAEKWDEKANRSFPGSTHALEGPSRPPHFSRSPAWSAQECLTFANQNMDDAENELEQFQADPIHTQTEVAKIVGSNFWQDVNSSELTKWNTAARAVFEPALRRAVIQSWRTETAVYELTELSRASDQEWAMFRTSLITTLVAFRWDAIAVHIQIIQHLEKRVASRTPLHVEESLQTLLLYLERCATAHVQWDIHRVQSRSVALEPRLVKRISKKDKSVSAYNERTKLLDKYRQRKCVEKSDWDMDKFFWAVSHVCRWRHPPSPLMRAASEYLIESRFSAKGLPELDDTPLLRLVETMEAVQKLRTMLVGRRPGFQHIRNIGDTMRFSDKPRQIMKEILEEELHYTSGCSDFDHLLEDHGEWSTSLSYQIKDALGKFVARKYPRDSGKLSEPALEKAIECRKAMKEFWEVIREAHISRLVVMNDHISPEDVESSKEVWILHLSNRADEAMKNLQKRLDETRAKKAAAAAARGAKRDATAAEVTELERQGRVATSDITSPAKRRKTQEDKKSIKGAKKVTAGVLRDELPEPVAVLEADRDDDAPAEEPEKEAEPISVTKDHYKVFAKLWPYQSEINDGKSCTFQQLRAAMQEAGMDVVKVDGSHYNFKGVHGAVTLAAPHGRDSISKPLAPWRRTQYGQTLGRRLRWTFKSFVERDK</sequence>
<organism evidence="2 3">
    <name type="scientific">Pseudocercospora musae</name>
    <dbReference type="NCBI Taxonomy" id="113226"/>
    <lineage>
        <taxon>Eukaryota</taxon>
        <taxon>Fungi</taxon>
        <taxon>Dikarya</taxon>
        <taxon>Ascomycota</taxon>
        <taxon>Pezizomycotina</taxon>
        <taxon>Dothideomycetes</taxon>
        <taxon>Dothideomycetidae</taxon>
        <taxon>Mycosphaerellales</taxon>
        <taxon>Mycosphaerellaceae</taxon>
        <taxon>Pseudocercospora</taxon>
    </lineage>
</organism>
<evidence type="ECO:0000313" key="3">
    <source>
        <dbReference type="Proteomes" id="UP000073492"/>
    </source>
</evidence>
<dbReference type="STRING" id="113226.A0A139I5Y8"/>
<feature type="region of interest" description="Disordered" evidence="1">
    <location>
        <begin position="281"/>
        <end position="312"/>
    </location>
</feature>
<name>A0A139I5Y8_9PEZI</name>
<evidence type="ECO:0000256" key="1">
    <source>
        <dbReference type="SAM" id="MobiDB-lite"/>
    </source>
</evidence>
<dbReference type="AlphaFoldDB" id="A0A139I5Y8"/>
<dbReference type="OrthoDB" id="3650623at2759"/>
<protein>
    <submittedName>
        <fullName evidence="2">Uncharacterized protein</fullName>
    </submittedName>
</protein>
<evidence type="ECO:0000313" key="2">
    <source>
        <dbReference type="EMBL" id="KXT10104.1"/>
    </source>
</evidence>
<comment type="caution">
    <text evidence="2">The sequence shown here is derived from an EMBL/GenBank/DDBJ whole genome shotgun (WGS) entry which is preliminary data.</text>
</comment>
<feature type="compositionally biased region" description="Basic and acidic residues" evidence="1">
    <location>
        <begin position="282"/>
        <end position="291"/>
    </location>
</feature>